<evidence type="ECO:0008006" key="6">
    <source>
        <dbReference type="Google" id="ProtNLM"/>
    </source>
</evidence>
<comment type="caution">
    <text evidence="4">The sequence shown here is derived from an EMBL/GenBank/DDBJ whole genome shotgun (WGS) entry which is preliminary data.</text>
</comment>
<dbReference type="InterPro" id="IPR057670">
    <property type="entry name" value="SH3_retrovirus"/>
</dbReference>
<dbReference type="InterPro" id="IPR054722">
    <property type="entry name" value="PolX-like_BBD"/>
</dbReference>
<dbReference type="PANTHER" id="PTHR47481:SF10">
    <property type="entry name" value="COPIA-LIKE POLYPROTEIN_RETROTRANSPOSON"/>
    <property type="match status" value="1"/>
</dbReference>
<feature type="domain" description="Retroviral polymerase SH3-like" evidence="3">
    <location>
        <begin position="369"/>
        <end position="428"/>
    </location>
</feature>
<feature type="compositionally biased region" description="Polar residues" evidence="1">
    <location>
        <begin position="478"/>
        <end position="496"/>
    </location>
</feature>
<dbReference type="Proteomes" id="UP000187609">
    <property type="component" value="Unassembled WGS sequence"/>
</dbReference>
<reference evidence="4" key="1">
    <citation type="submission" date="2016-11" db="EMBL/GenBank/DDBJ databases">
        <title>The genome of Nicotiana attenuata.</title>
        <authorList>
            <person name="Xu S."/>
            <person name="Brockmoeller T."/>
            <person name="Gaquerel E."/>
            <person name="Navarro A."/>
            <person name="Kuhl H."/>
            <person name="Gase K."/>
            <person name="Ling Z."/>
            <person name="Zhou W."/>
            <person name="Kreitzer C."/>
            <person name="Stanke M."/>
            <person name="Tang H."/>
            <person name="Lyons E."/>
            <person name="Pandey P."/>
            <person name="Pandey S.P."/>
            <person name="Timmermann B."/>
            <person name="Baldwin I.T."/>
        </authorList>
    </citation>
    <scope>NUCLEOTIDE SEQUENCE [LARGE SCALE GENOMIC DNA]</scope>
    <source>
        <strain evidence="4">UT</strain>
    </source>
</reference>
<sequence length="522" mass="57671">MASNTFSTSSLHHLIASCPVKLKPSNYLIWRTQMMQLIQVMRLKYLIEGKPEIINVEGTSESNDKDSDKGVDKDSTAADWAEKDVLLRSWISGTIKVINFARGLGPKYKTFRTMMLGKAPYPTLSQLVTSLRGFDLREDEGDDSQQVNHNMAFAAQRTYNNRGRGRRGNMNYSSRGRGFRPAGQNNRQNTQGSGNACFYKWDFSYQAPEDLPQALATLNVNSQNGGDNAHCMDSGASTHMTNNSGNLSNLKPYNGNDKIIVGNGQELDITCVGKGTISGLRMSEVLVVPKLKKNLLSVSKITRDNCCSIEFDESSFVVKDKRTGKLMAKGAKRGEIYALKVDNLLALSATQTRRSSSDIWHARLGHPNSRCFPYLKGKHKFSPKSYPCVFISYSSLHKGYKCYHPTTRKVFVSRHVVFDELALPYVQENKTDSAPNDFSHMAAFFEFFSESQTKSGSSDSTAARVVLGADHVDVAANVSNDQTDQSDGVTAQTTAPTADHSDAVESDQDEVVEVTNNVVEPS</sequence>
<feature type="domain" description="Retrovirus-related Pol polyprotein from transposon TNT 1-94-like beta-barrel" evidence="2">
    <location>
        <begin position="232"/>
        <end position="305"/>
    </location>
</feature>
<evidence type="ECO:0000259" key="3">
    <source>
        <dbReference type="Pfam" id="PF25597"/>
    </source>
</evidence>
<dbReference type="EMBL" id="MJEQ01001913">
    <property type="protein sequence ID" value="OIT28917.1"/>
    <property type="molecule type" value="Genomic_DNA"/>
</dbReference>
<evidence type="ECO:0000256" key="1">
    <source>
        <dbReference type="SAM" id="MobiDB-lite"/>
    </source>
</evidence>
<proteinExistence type="predicted"/>
<evidence type="ECO:0000313" key="4">
    <source>
        <dbReference type="EMBL" id="OIT28917.1"/>
    </source>
</evidence>
<dbReference type="Pfam" id="PF22936">
    <property type="entry name" value="Pol_BBD"/>
    <property type="match status" value="1"/>
</dbReference>
<feature type="non-terminal residue" evidence="4">
    <location>
        <position position="522"/>
    </location>
</feature>
<dbReference type="AlphaFoldDB" id="A0A314KI06"/>
<accession>A0A314KI06</accession>
<feature type="compositionally biased region" description="Low complexity" evidence="1">
    <location>
        <begin position="513"/>
        <end position="522"/>
    </location>
</feature>
<keyword evidence="5" id="KW-1185">Reference proteome</keyword>
<gene>
    <name evidence="4" type="ORF">A4A49_65065</name>
</gene>
<dbReference type="PANTHER" id="PTHR47481">
    <property type="match status" value="1"/>
</dbReference>
<dbReference type="Pfam" id="PF25597">
    <property type="entry name" value="SH3_retrovirus"/>
    <property type="match status" value="1"/>
</dbReference>
<name>A0A314KI06_NICAT</name>
<feature type="region of interest" description="Disordered" evidence="1">
    <location>
        <begin position="478"/>
        <end position="522"/>
    </location>
</feature>
<evidence type="ECO:0000313" key="5">
    <source>
        <dbReference type="Proteomes" id="UP000187609"/>
    </source>
</evidence>
<organism evidence="4 5">
    <name type="scientific">Nicotiana attenuata</name>
    <name type="common">Coyote tobacco</name>
    <dbReference type="NCBI Taxonomy" id="49451"/>
    <lineage>
        <taxon>Eukaryota</taxon>
        <taxon>Viridiplantae</taxon>
        <taxon>Streptophyta</taxon>
        <taxon>Embryophyta</taxon>
        <taxon>Tracheophyta</taxon>
        <taxon>Spermatophyta</taxon>
        <taxon>Magnoliopsida</taxon>
        <taxon>eudicotyledons</taxon>
        <taxon>Gunneridae</taxon>
        <taxon>Pentapetalae</taxon>
        <taxon>asterids</taxon>
        <taxon>lamiids</taxon>
        <taxon>Solanales</taxon>
        <taxon>Solanaceae</taxon>
        <taxon>Nicotianoideae</taxon>
        <taxon>Nicotianeae</taxon>
        <taxon>Nicotiana</taxon>
    </lineage>
</organism>
<dbReference type="Gramene" id="OIT28917">
    <property type="protein sequence ID" value="OIT28917"/>
    <property type="gene ID" value="A4A49_65065"/>
</dbReference>
<protein>
    <recommendedName>
        <fullName evidence="6">GAG-pre-integrase domain-containing protein</fullName>
    </recommendedName>
</protein>
<evidence type="ECO:0000259" key="2">
    <source>
        <dbReference type="Pfam" id="PF22936"/>
    </source>
</evidence>